<dbReference type="Proteomes" id="UP000054007">
    <property type="component" value="Unassembled WGS sequence"/>
</dbReference>
<evidence type="ECO:0000313" key="2">
    <source>
        <dbReference type="Proteomes" id="UP000054007"/>
    </source>
</evidence>
<name>A0A0D7AQT6_9AGAR</name>
<gene>
    <name evidence="1" type="ORF">CYLTODRAFT_495545</name>
</gene>
<dbReference type="AlphaFoldDB" id="A0A0D7AQT6"/>
<accession>A0A0D7AQT6</accession>
<keyword evidence="2" id="KW-1185">Reference proteome</keyword>
<dbReference type="EMBL" id="KN881346">
    <property type="protein sequence ID" value="KIY60698.1"/>
    <property type="molecule type" value="Genomic_DNA"/>
</dbReference>
<organism evidence="1 2">
    <name type="scientific">Cylindrobasidium torrendii FP15055 ss-10</name>
    <dbReference type="NCBI Taxonomy" id="1314674"/>
    <lineage>
        <taxon>Eukaryota</taxon>
        <taxon>Fungi</taxon>
        <taxon>Dikarya</taxon>
        <taxon>Basidiomycota</taxon>
        <taxon>Agaricomycotina</taxon>
        <taxon>Agaricomycetes</taxon>
        <taxon>Agaricomycetidae</taxon>
        <taxon>Agaricales</taxon>
        <taxon>Marasmiineae</taxon>
        <taxon>Physalacriaceae</taxon>
        <taxon>Cylindrobasidium</taxon>
    </lineage>
</organism>
<evidence type="ECO:0000313" key="1">
    <source>
        <dbReference type="EMBL" id="KIY60698.1"/>
    </source>
</evidence>
<proteinExistence type="predicted"/>
<reference evidence="1 2" key="1">
    <citation type="journal article" date="2015" name="Fungal Genet. Biol.">
        <title>Evolution of novel wood decay mechanisms in Agaricales revealed by the genome sequences of Fistulina hepatica and Cylindrobasidium torrendii.</title>
        <authorList>
            <person name="Floudas D."/>
            <person name="Held B.W."/>
            <person name="Riley R."/>
            <person name="Nagy L.G."/>
            <person name="Koehler G."/>
            <person name="Ransdell A.S."/>
            <person name="Younus H."/>
            <person name="Chow J."/>
            <person name="Chiniquy J."/>
            <person name="Lipzen A."/>
            <person name="Tritt A."/>
            <person name="Sun H."/>
            <person name="Haridas S."/>
            <person name="LaButti K."/>
            <person name="Ohm R.A."/>
            <person name="Kues U."/>
            <person name="Blanchette R.A."/>
            <person name="Grigoriev I.V."/>
            <person name="Minto R.E."/>
            <person name="Hibbett D.S."/>
        </authorList>
    </citation>
    <scope>NUCLEOTIDE SEQUENCE [LARGE SCALE GENOMIC DNA]</scope>
    <source>
        <strain evidence="1 2">FP15055 ss-10</strain>
    </source>
</reference>
<sequence>MKAKVPNCNSRTLAHSHSVQRGRSPCLPVLIGQGIPRSDLGVHKKKYAIYLFKPRARDAANPTGYKDEEEAAWDVFKQDLEQRHVRATGHFQEQWECRRAADDYSSKYKKTWKNYRMSNSLPACYNEEAEFDKLCKDATFMASSVQG</sequence>
<protein>
    <submittedName>
        <fullName evidence="1">Uncharacterized protein</fullName>
    </submittedName>
</protein>